<dbReference type="Pfam" id="PF00311">
    <property type="entry name" value="PEPcase"/>
    <property type="match status" value="1"/>
</dbReference>
<dbReference type="GO" id="GO:0008964">
    <property type="term" value="F:phosphoenolpyruvate carboxylase activity"/>
    <property type="evidence" value="ECO:0007669"/>
    <property type="project" value="InterPro"/>
</dbReference>
<proteinExistence type="predicted"/>
<name>A0A2T2WGT7_9FIRM</name>
<dbReference type="PRINTS" id="PR00150">
    <property type="entry name" value="PEPCARBXLASE"/>
</dbReference>
<dbReference type="InterPro" id="IPR033129">
    <property type="entry name" value="PEPCASE_His_AS"/>
</dbReference>
<evidence type="ECO:0000313" key="5">
    <source>
        <dbReference type="Proteomes" id="UP000241848"/>
    </source>
</evidence>
<dbReference type="InterPro" id="IPR021135">
    <property type="entry name" value="PEP_COase"/>
</dbReference>
<organism evidence="4 5">
    <name type="scientific">Sulfobacillus acidophilus</name>
    <dbReference type="NCBI Taxonomy" id="53633"/>
    <lineage>
        <taxon>Bacteria</taxon>
        <taxon>Bacillati</taxon>
        <taxon>Bacillota</taxon>
        <taxon>Clostridia</taxon>
        <taxon>Eubacteriales</taxon>
        <taxon>Clostridiales Family XVII. Incertae Sedis</taxon>
        <taxon>Sulfobacillus</taxon>
    </lineage>
</organism>
<dbReference type="GO" id="GO:0006099">
    <property type="term" value="P:tricarboxylic acid cycle"/>
    <property type="evidence" value="ECO:0007669"/>
    <property type="project" value="InterPro"/>
</dbReference>
<protein>
    <recommendedName>
        <fullName evidence="2">Phosphoenolpyruvate carboxylase</fullName>
    </recommendedName>
</protein>
<dbReference type="PROSITE" id="PS00393">
    <property type="entry name" value="PEPCASE_2"/>
    <property type="match status" value="1"/>
</dbReference>
<dbReference type="PANTHER" id="PTHR30523:SF6">
    <property type="entry name" value="PHOSPHOENOLPYRUVATE CARBOXYLASE"/>
    <property type="match status" value="1"/>
</dbReference>
<accession>A0A2T2WGT7</accession>
<evidence type="ECO:0000256" key="1">
    <source>
        <dbReference type="ARBA" id="ARBA00003670"/>
    </source>
</evidence>
<keyword evidence="4" id="KW-0670">Pyruvate</keyword>
<dbReference type="PANTHER" id="PTHR30523">
    <property type="entry name" value="PHOSPHOENOLPYRUVATE CARBOXYLASE"/>
    <property type="match status" value="1"/>
</dbReference>
<dbReference type="GO" id="GO:0015977">
    <property type="term" value="P:carbon fixation"/>
    <property type="evidence" value="ECO:0007669"/>
    <property type="project" value="InterPro"/>
</dbReference>
<reference evidence="4 5" key="1">
    <citation type="journal article" date="2014" name="BMC Genomics">
        <title>Comparison of environmental and isolate Sulfobacillus genomes reveals diverse carbon, sulfur, nitrogen, and hydrogen metabolisms.</title>
        <authorList>
            <person name="Justice N.B."/>
            <person name="Norman A."/>
            <person name="Brown C.T."/>
            <person name="Singh A."/>
            <person name="Thomas B.C."/>
            <person name="Banfield J.F."/>
        </authorList>
    </citation>
    <scope>NUCLEOTIDE SEQUENCE [LARGE SCALE GENOMIC DNA]</scope>
    <source>
        <strain evidence="4">AMDSBA3</strain>
    </source>
</reference>
<dbReference type="AlphaFoldDB" id="A0A2T2WGT7"/>
<evidence type="ECO:0000256" key="3">
    <source>
        <dbReference type="PROSITE-ProRule" id="PRU10112"/>
    </source>
</evidence>
<evidence type="ECO:0000256" key="2">
    <source>
        <dbReference type="ARBA" id="ARBA00022419"/>
    </source>
</evidence>
<sequence>MQLLWSLLDQVVEEEEGAPIVVLANAAIEWGKNGRLGIDGAFPEVEEAAVGPLIRLLAERMRMQNLAEDLGRVELVRMRRGNSSNPLRGSIDALARRLDVQAPPAGDAHLEGHLVLTLHPTESTRRTILQHVRRLSEVMEGRRDWNDHAHESYEASIRENLRALWRTSAQRAIRPTVRDEVELGIFYVAGSLFDTLPDVQNAVNRALRTRSEARITWQVDSWIGGDRDGHPFVDAEVTGFALSRQRETALSLYRQPLRQLEQVLSATSQVLSEADRCWHWIENMRSAFPEIADDLKARYADEPLRQMAALMGAKLDATIQDERRGYANAHAFMQDARQLGMFWDPNPAHWPADLTRLITQIETFGFHLATLDLRQHSRIHEEAISEIVGPNYQDLTEDEKIAALIDLWAAPLPWLPTTPTTQDLQATLQVVADFRRRFGSGSVQRFLVSMAHAASDILEVMALVRVVDPELDLEVVPVIETLDDLVQATNVLERLYRVPFWRDHVARHYNRQEVMLGYSDSTKDAGVFGASWAIYQAQRHLLQWGEDHHIQLAFFHGRGGALGRGGGPTSLAILAQPPGSLIGPFRITQQGEVLSQKLLLPEVAFRSLELMLTAHVEAGLYQGQVLPQDIAELMDNAAAEAVRRYRTLIQAPGFWEYFLAVTPIREMTALNWGSRPSWREQFRFEDLRAIPWVFSWTQNRMGIPAWYGAGTGLRYLLERLGVDGARHLAQSWPYFSTLVHNLELALVKTDLHAAREYQELAETELVQTFWPQIQQEYHLLQDSLTAINSSQELLAGQPRLARAIAWRNPQVDALNHLQVQLLKRRRASGDDALLPLMAMTMEGIALGVRNSG</sequence>
<dbReference type="SUPFAM" id="SSF51621">
    <property type="entry name" value="Phosphoenolpyruvate/pyruvate domain"/>
    <property type="match status" value="1"/>
</dbReference>
<dbReference type="GO" id="GO:0005829">
    <property type="term" value="C:cytosol"/>
    <property type="evidence" value="ECO:0007669"/>
    <property type="project" value="TreeGrafter"/>
</dbReference>
<feature type="active site" evidence="3">
    <location>
        <position position="523"/>
    </location>
</feature>
<gene>
    <name evidence="4" type="ORF">C7B45_10795</name>
</gene>
<comment type="function">
    <text evidence="1">Forms oxaloacetate, a four-carbon dicarboxylic acid source for the tricarboxylic acid cycle.</text>
</comment>
<comment type="caution">
    <text evidence="4">The sequence shown here is derived from an EMBL/GenBank/DDBJ whole genome shotgun (WGS) entry which is preliminary data.</text>
</comment>
<evidence type="ECO:0000313" key="4">
    <source>
        <dbReference type="EMBL" id="PSR21451.1"/>
    </source>
</evidence>
<dbReference type="EMBL" id="PXYV01000034">
    <property type="protein sequence ID" value="PSR21451.1"/>
    <property type="molecule type" value="Genomic_DNA"/>
</dbReference>
<dbReference type="Proteomes" id="UP000241848">
    <property type="component" value="Unassembled WGS sequence"/>
</dbReference>
<dbReference type="InterPro" id="IPR015813">
    <property type="entry name" value="Pyrv/PenolPyrv_kinase-like_dom"/>
</dbReference>